<dbReference type="RefSeq" id="WP_305992277.1">
    <property type="nucleotide sequence ID" value="NZ_JAVAMP010000005.1"/>
</dbReference>
<dbReference type="InterPro" id="IPR036291">
    <property type="entry name" value="NAD(P)-bd_dom_sf"/>
</dbReference>
<gene>
    <name evidence="3" type="ORF">Q5Y73_12680</name>
</gene>
<protein>
    <recommendedName>
        <fullName evidence="2">RCK N-terminal domain-containing protein</fullName>
    </recommendedName>
</protein>
<sequence length="654" mass="77553">MKNLRKYAGVFYYILGVLFISGIILFSNEMVGVPDQVLTTILICFLFVFILFIPLFKKFKFQVFLFLLALTTGFYGFKYLSIEEYSFMNAIYSSFRLFIFDVDNVFSKSGDKFVSYPLAIEIARWSAAMYTISTLFQIIYKLFGQSMKLLWYQMLGNHIVISGINPYSKILIENLRKQRKPIVLLVEDISEVQKDYIKELGVILFVGKHGDHQLFKKSKLKRAKHFIVFHEDDSQNLNELLSIQEFFHDDRNQPNSLQVILHLTHRQSYLLYEDLEFDLKHGTDSSVNFSIKTFNVHRLMAEKLLNDHPLYLNYEDRVKKYDSDPLHLLFIGFGQSGQQVAIQAMERSHFIHQKQLHITILDKDAIKVEKEWHRNYPFSSKTANLNFHVFDIRVDSLDEFIQLESQPFTHAFICLNNDYLDMTEGINLTRKLPDIPIYIKMIEEVKISRWIHVNSNRYQQLYQFGNYESLLNENYVINNEFELLAKKIHEKYQINAQQLLKSNHNHVKLVENWDMLSDFMKESNRNQLNHAFTKLMLLGLDAVPKKTPLKDHTVILTKEAFLHEINNRLEWVAAAEHNRWNAFYFLRGWDVYLHVTKEKVKDEDKKLHGCLVPYDDLTSIHQLREIDYQSYDRKTVQNLYEIMDLLDYYIVKYI</sequence>
<evidence type="ECO:0000313" key="4">
    <source>
        <dbReference type="Proteomes" id="UP001231941"/>
    </source>
</evidence>
<dbReference type="EMBL" id="JAVAMP010000005">
    <property type="protein sequence ID" value="MDP5274967.1"/>
    <property type="molecule type" value="Genomic_DNA"/>
</dbReference>
<feature type="domain" description="RCK N-terminal" evidence="2">
    <location>
        <begin position="159"/>
        <end position="249"/>
    </location>
</feature>
<evidence type="ECO:0000256" key="1">
    <source>
        <dbReference type="SAM" id="Phobius"/>
    </source>
</evidence>
<reference evidence="3 4" key="1">
    <citation type="submission" date="2023-08" db="EMBL/GenBank/DDBJ databases">
        <authorList>
            <person name="Park J.-S."/>
        </authorList>
    </citation>
    <scope>NUCLEOTIDE SEQUENCE [LARGE SCALE GENOMIC DNA]</scope>
    <source>
        <strain evidence="3 4">2205SS18-9</strain>
    </source>
</reference>
<keyword evidence="1" id="KW-1133">Transmembrane helix</keyword>
<comment type="caution">
    <text evidence="3">The sequence shown here is derived from an EMBL/GenBank/DDBJ whole genome shotgun (WGS) entry which is preliminary data.</text>
</comment>
<evidence type="ECO:0000313" key="3">
    <source>
        <dbReference type="EMBL" id="MDP5274967.1"/>
    </source>
</evidence>
<feature type="transmembrane region" description="Helical" evidence="1">
    <location>
        <begin position="63"/>
        <end position="82"/>
    </location>
</feature>
<feature type="transmembrane region" description="Helical" evidence="1">
    <location>
        <begin position="7"/>
        <end position="26"/>
    </location>
</feature>
<dbReference type="Gene3D" id="3.40.50.720">
    <property type="entry name" value="NAD(P)-binding Rossmann-like Domain"/>
    <property type="match status" value="1"/>
</dbReference>
<dbReference type="Gene3D" id="6.20.350.10">
    <property type="match status" value="1"/>
</dbReference>
<dbReference type="Proteomes" id="UP001231941">
    <property type="component" value="Unassembled WGS sequence"/>
</dbReference>
<accession>A0ABT9J0M7</accession>
<keyword evidence="1" id="KW-0812">Transmembrane</keyword>
<dbReference type="SUPFAM" id="SSF51735">
    <property type="entry name" value="NAD(P)-binding Rossmann-fold domains"/>
    <property type="match status" value="1"/>
</dbReference>
<dbReference type="Pfam" id="PF02254">
    <property type="entry name" value="TrkA_N"/>
    <property type="match status" value="1"/>
</dbReference>
<name>A0ABT9J0M7_9BACL</name>
<dbReference type="InterPro" id="IPR003148">
    <property type="entry name" value="RCK_N"/>
</dbReference>
<keyword evidence="1" id="KW-0472">Membrane</keyword>
<proteinExistence type="predicted"/>
<feature type="transmembrane region" description="Helical" evidence="1">
    <location>
        <begin position="38"/>
        <end position="56"/>
    </location>
</feature>
<evidence type="ECO:0000259" key="2">
    <source>
        <dbReference type="Pfam" id="PF02254"/>
    </source>
</evidence>
<organism evidence="3 4">
    <name type="scientific">Chengkuizengella axinellae</name>
    <dbReference type="NCBI Taxonomy" id="3064388"/>
    <lineage>
        <taxon>Bacteria</taxon>
        <taxon>Bacillati</taxon>
        <taxon>Bacillota</taxon>
        <taxon>Bacilli</taxon>
        <taxon>Bacillales</taxon>
        <taxon>Paenibacillaceae</taxon>
        <taxon>Chengkuizengella</taxon>
    </lineage>
</organism>
<keyword evidence="4" id="KW-1185">Reference proteome</keyword>